<dbReference type="AlphaFoldDB" id="A0A544QSS2"/>
<protein>
    <recommendedName>
        <fullName evidence="1">NAD(P)H-hydrate epimerase</fullName>
        <ecNumber evidence="1">5.1.99.6</ecNumber>
    </recommendedName>
    <alternativeName>
        <fullName evidence="1">NAD(P)HX epimerase</fullName>
    </alternativeName>
</protein>
<comment type="cofactor">
    <cofactor evidence="1">
        <name>K(+)</name>
        <dbReference type="ChEBI" id="CHEBI:29103"/>
    </cofactor>
    <text evidence="1">Binds 1 potassium ion per subunit.</text>
</comment>
<dbReference type="GO" id="GO:0000166">
    <property type="term" value="F:nucleotide binding"/>
    <property type="evidence" value="ECO:0007669"/>
    <property type="project" value="UniProtKB-KW"/>
</dbReference>
<comment type="caution">
    <text evidence="1">Lacks conserved residue(s) required for the propagation of feature annotation.</text>
</comment>
<dbReference type="GO" id="GO:0031087">
    <property type="term" value="P:deadenylation-independent decapping of nuclear-transcribed mRNA"/>
    <property type="evidence" value="ECO:0007669"/>
    <property type="project" value="TreeGrafter"/>
</dbReference>
<comment type="similarity">
    <text evidence="1">Belongs to the NnrE/AIBP family.</text>
</comment>
<keyword evidence="1" id="KW-0547">Nucleotide-binding</keyword>
<feature type="domain" description="YjeF N-terminal" evidence="2">
    <location>
        <begin position="1"/>
        <end position="203"/>
    </location>
</feature>
<feature type="binding site" evidence="1">
    <location>
        <position position="151"/>
    </location>
    <ligand>
        <name>(6S)-NADPHX</name>
        <dbReference type="ChEBI" id="CHEBI:64076"/>
    </ligand>
</feature>
<dbReference type="GO" id="GO:0052856">
    <property type="term" value="F:NAD(P)HX epimerase activity"/>
    <property type="evidence" value="ECO:0007669"/>
    <property type="project" value="UniProtKB-UniRule"/>
</dbReference>
<proteinExistence type="inferred from homology"/>
<dbReference type="GO" id="GO:0033962">
    <property type="term" value="P:P-body assembly"/>
    <property type="evidence" value="ECO:0007669"/>
    <property type="project" value="TreeGrafter"/>
</dbReference>
<organism evidence="3 4">
    <name type="scientific">Halonotius roseus</name>
    <dbReference type="NCBI Taxonomy" id="2511997"/>
    <lineage>
        <taxon>Archaea</taxon>
        <taxon>Methanobacteriati</taxon>
        <taxon>Methanobacteriota</taxon>
        <taxon>Stenosarchaea group</taxon>
        <taxon>Halobacteria</taxon>
        <taxon>Halobacteriales</taxon>
        <taxon>Haloferacaceae</taxon>
        <taxon>Halonotius</taxon>
    </lineage>
</organism>
<gene>
    <name evidence="1" type="primary">nnrE</name>
    <name evidence="3" type="ORF">EWF95_00525</name>
</gene>
<evidence type="ECO:0000313" key="4">
    <source>
        <dbReference type="Proteomes" id="UP000315385"/>
    </source>
</evidence>
<dbReference type="GO" id="GO:0000932">
    <property type="term" value="C:P-body"/>
    <property type="evidence" value="ECO:0007669"/>
    <property type="project" value="TreeGrafter"/>
</dbReference>
<dbReference type="EC" id="5.1.99.6" evidence="1"/>
<dbReference type="InterPro" id="IPR036652">
    <property type="entry name" value="YjeF_N_dom_sf"/>
</dbReference>
<dbReference type="PANTHER" id="PTHR13612:SF0">
    <property type="entry name" value="ENHANCER OF MRNA-DECAPPING PROTEIN 3"/>
    <property type="match status" value="1"/>
</dbReference>
<dbReference type="GO" id="GO:0003729">
    <property type="term" value="F:mRNA binding"/>
    <property type="evidence" value="ECO:0007669"/>
    <property type="project" value="TreeGrafter"/>
</dbReference>
<dbReference type="Proteomes" id="UP000315385">
    <property type="component" value="Unassembled WGS sequence"/>
</dbReference>
<comment type="caution">
    <text evidence="3">The sequence shown here is derived from an EMBL/GenBank/DDBJ whole genome shotgun (WGS) entry which is preliminary data.</text>
</comment>
<dbReference type="InterPro" id="IPR004443">
    <property type="entry name" value="YjeF_N_dom"/>
</dbReference>
<dbReference type="OrthoDB" id="15148at2157"/>
<comment type="function">
    <text evidence="1">Catalyzes the epimerization of the S- and R-forms of NAD(P)HX, a damaged form of NAD(P)H that is a result of enzymatic or heat-dependent hydration. This is a prerequisite for the S-specific NAD(P)H-hydrate dehydratase to allow the repair of both epimers of NAD(P)HX.</text>
</comment>
<comment type="catalytic activity">
    <reaction evidence="1">
        <text>(6R)-NADHX = (6S)-NADHX</text>
        <dbReference type="Rhea" id="RHEA:32215"/>
        <dbReference type="ChEBI" id="CHEBI:64074"/>
        <dbReference type="ChEBI" id="CHEBI:64075"/>
        <dbReference type="EC" id="5.1.99.6"/>
    </reaction>
</comment>
<keyword evidence="1" id="KW-0630">Potassium</keyword>
<feature type="binding site" evidence="1">
    <location>
        <position position="48"/>
    </location>
    <ligand>
        <name>K(+)</name>
        <dbReference type="ChEBI" id="CHEBI:29103"/>
    </ligand>
</feature>
<evidence type="ECO:0000259" key="2">
    <source>
        <dbReference type="PROSITE" id="PS51385"/>
    </source>
</evidence>
<reference evidence="3 4" key="1">
    <citation type="submission" date="2019-02" db="EMBL/GenBank/DDBJ databases">
        <title>Halonotius sp. a new haloqrchaeon isolated from saline water.</title>
        <authorList>
            <person name="Duran-Viseras A."/>
            <person name="Sanchez-Porro C."/>
            <person name="Ventosa A."/>
        </authorList>
    </citation>
    <scope>NUCLEOTIDE SEQUENCE [LARGE SCALE GENOMIC DNA]</scope>
    <source>
        <strain evidence="3 4">F9-27</strain>
    </source>
</reference>
<dbReference type="HAMAP" id="MF_01966">
    <property type="entry name" value="NADHX_epimerase"/>
    <property type="match status" value="1"/>
</dbReference>
<dbReference type="Pfam" id="PF03853">
    <property type="entry name" value="YjeF_N"/>
    <property type="match status" value="1"/>
</dbReference>
<keyword evidence="1 3" id="KW-0413">Isomerase</keyword>
<feature type="binding site" evidence="1">
    <location>
        <begin position="47"/>
        <end position="51"/>
    </location>
    <ligand>
        <name>(6S)-NADPHX</name>
        <dbReference type="ChEBI" id="CHEBI:64076"/>
    </ligand>
</feature>
<keyword evidence="1" id="KW-0521">NADP</keyword>
<accession>A0A544QSS2</accession>
<comment type="catalytic activity">
    <reaction evidence="1">
        <text>(6R)-NADPHX = (6S)-NADPHX</text>
        <dbReference type="Rhea" id="RHEA:32227"/>
        <dbReference type="ChEBI" id="CHEBI:64076"/>
        <dbReference type="ChEBI" id="CHEBI:64077"/>
        <dbReference type="EC" id="5.1.99.6"/>
    </reaction>
</comment>
<dbReference type="EMBL" id="SESI01000001">
    <property type="protein sequence ID" value="TQQ82471.1"/>
    <property type="molecule type" value="Genomic_DNA"/>
</dbReference>
<keyword evidence="4" id="KW-1185">Reference proteome</keyword>
<dbReference type="SUPFAM" id="SSF64153">
    <property type="entry name" value="YjeF N-terminal domain-like"/>
    <property type="match status" value="1"/>
</dbReference>
<name>A0A544QSS2_9EURY</name>
<feature type="binding site" evidence="1">
    <location>
        <begin position="122"/>
        <end position="128"/>
    </location>
    <ligand>
        <name>(6S)-NADPHX</name>
        <dbReference type="ChEBI" id="CHEBI:64076"/>
    </ligand>
</feature>
<evidence type="ECO:0000256" key="1">
    <source>
        <dbReference type="HAMAP-Rule" id="MF_01966"/>
    </source>
</evidence>
<dbReference type="Gene3D" id="3.40.50.10260">
    <property type="entry name" value="YjeF N-terminal domain"/>
    <property type="match status" value="1"/>
</dbReference>
<evidence type="ECO:0000313" key="3">
    <source>
        <dbReference type="EMBL" id="TQQ82471.1"/>
    </source>
</evidence>
<dbReference type="NCBIfam" id="TIGR00197">
    <property type="entry name" value="yjeF_nterm"/>
    <property type="match status" value="1"/>
</dbReference>
<keyword evidence="1" id="KW-0520">NAD</keyword>
<feature type="binding site" evidence="1">
    <location>
        <position position="154"/>
    </location>
    <ligand>
        <name>K(+)</name>
        <dbReference type="ChEBI" id="CHEBI:29103"/>
    </ligand>
</feature>
<keyword evidence="1" id="KW-0479">Metal-binding</keyword>
<feature type="binding site" evidence="1">
    <location>
        <position position="118"/>
    </location>
    <ligand>
        <name>K(+)</name>
        <dbReference type="ChEBI" id="CHEBI:29103"/>
    </ligand>
</feature>
<dbReference type="GO" id="GO:0046872">
    <property type="term" value="F:metal ion binding"/>
    <property type="evidence" value="ECO:0007669"/>
    <property type="project" value="UniProtKB-KW"/>
</dbReference>
<dbReference type="PANTHER" id="PTHR13612">
    <property type="entry name" value="ENHANCER OF MRNA-DECAPPING PROTEIN 3"/>
    <property type="match status" value="1"/>
</dbReference>
<sequence>MAEVDRVAVEEFGLGIIQMMEHAGRTLSRVVIEGDADRITVVAGGGGNGGGGLACARHLAARDRLHRVVLDRSPDEYEGAPATQLRLLEGMGVELVDAAATPDDSATAAITDADRVIDALIGYGLTGAPRGVAAELITAIESAPGPVTALDVPSGVDATTGEAAGAVATPETTLTLALPKTGLAPLDGSLVCADLGIPAGVYAAAGIEYEHPFGDRFSVELSLAE</sequence>
<dbReference type="PROSITE" id="PS51385">
    <property type="entry name" value="YJEF_N"/>
    <property type="match status" value="1"/>
</dbReference>